<comment type="caution">
    <text evidence="11">The sequence shown here is derived from an EMBL/GenBank/DDBJ whole genome shotgun (WGS) entry which is preliminary data.</text>
</comment>
<dbReference type="PROSITE" id="PS50110">
    <property type="entry name" value="RESPONSE_REGULATORY"/>
    <property type="match status" value="1"/>
</dbReference>
<name>A0ABU8TAU8_9PSEU</name>
<evidence type="ECO:0000256" key="5">
    <source>
        <dbReference type="ARBA" id="ARBA00023125"/>
    </source>
</evidence>
<dbReference type="InterPro" id="IPR036388">
    <property type="entry name" value="WH-like_DNA-bd_sf"/>
</dbReference>
<keyword evidence="4" id="KW-0805">Transcription regulation</keyword>
<dbReference type="Pfam" id="PF00486">
    <property type="entry name" value="Trans_reg_C"/>
    <property type="match status" value="1"/>
</dbReference>
<comment type="subcellular location">
    <subcellularLocation>
        <location evidence="1">Cytoplasm</location>
    </subcellularLocation>
</comment>
<dbReference type="Pfam" id="PF00072">
    <property type="entry name" value="Response_reg"/>
    <property type="match status" value="1"/>
</dbReference>
<organism evidence="11 12">
    <name type="scientific">Pseudonocardia spirodelae</name>
    <dbReference type="NCBI Taxonomy" id="3133431"/>
    <lineage>
        <taxon>Bacteria</taxon>
        <taxon>Bacillati</taxon>
        <taxon>Actinomycetota</taxon>
        <taxon>Actinomycetes</taxon>
        <taxon>Pseudonocardiales</taxon>
        <taxon>Pseudonocardiaceae</taxon>
        <taxon>Pseudonocardia</taxon>
    </lineage>
</organism>
<evidence type="ECO:0000256" key="1">
    <source>
        <dbReference type="ARBA" id="ARBA00004496"/>
    </source>
</evidence>
<dbReference type="SMART" id="SM00448">
    <property type="entry name" value="REC"/>
    <property type="match status" value="1"/>
</dbReference>
<dbReference type="PANTHER" id="PTHR48111:SF22">
    <property type="entry name" value="REGULATOR OF RPOS"/>
    <property type="match status" value="1"/>
</dbReference>
<evidence type="ECO:0000256" key="2">
    <source>
        <dbReference type="ARBA" id="ARBA00022553"/>
    </source>
</evidence>
<dbReference type="CDD" id="cd00383">
    <property type="entry name" value="trans_reg_C"/>
    <property type="match status" value="1"/>
</dbReference>
<dbReference type="PANTHER" id="PTHR48111">
    <property type="entry name" value="REGULATOR OF RPOS"/>
    <property type="match status" value="1"/>
</dbReference>
<dbReference type="InterPro" id="IPR011006">
    <property type="entry name" value="CheY-like_superfamily"/>
</dbReference>
<evidence type="ECO:0000256" key="4">
    <source>
        <dbReference type="ARBA" id="ARBA00023015"/>
    </source>
</evidence>
<dbReference type="InterPro" id="IPR001789">
    <property type="entry name" value="Sig_transdc_resp-reg_receiver"/>
</dbReference>
<sequence>MGAVPQTVLVADDDRAIRESLTRALELEGYEVVGAADGVEVLTRVRRDPVDALVLDVMMPALDGIGVCRVLRADGDRTPVLMLTARVETPDRVAGLDAGADDYLPKPFELDELLARLRALLRRAAPVEGERAAVLAVGGLRVDPAARRAWWESTELTLTKTEFDLLELLVRNAGIVLDHSGVYQRIWGYDFGADSKNLAVYVGYLRRKLAAAGAGEVIHTVRGVGYTVRRS</sequence>
<dbReference type="SUPFAM" id="SSF52172">
    <property type="entry name" value="CheY-like"/>
    <property type="match status" value="1"/>
</dbReference>
<dbReference type="Gene3D" id="1.10.10.10">
    <property type="entry name" value="Winged helix-like DNA-binding domain superfamily/Winged helix DNA-binding domain"/>
    <property type="match status" value="1"/>
</dbReference>
<evidence type="ECO:0000256" key="8">
    <source>
        <dbReference type="PROSITE-ProRule" id="PRU01091"/>
    </source>
</evidence>
<protein>
    <submittedName>
        <fullName evidence="11">Response regulator transcription factor</fullName>
    </submittedName>
</protein>
<evidence type="ECO:0000259" key="10">
    <source>
        <dbReference type="PROSITE" id="PS51755"/>
    </source>
</evidence>
<dbReference type="Gene3D" id="6.10.250.690">
    <property type="match status" value="1"/>
</dbReference>
<gene>
    <name evidence="11" type="ORF">WJX68_19205</name>
</gene>
<evidence type="ECO:0000256" key="7">
    <source>
        <dbReference type="PROSITE-ProRule" id="PRU00169"/>
    </source>
</evidence>
<dbReference type="Proteomes" id="UP001364211">
    <property type="component" value="Unassembled WGS sequence"/>
</dbReference>
<dbReference type="InterPro" id="IPR039420">
    <property type="entry name" value="WalR-like"/>
</dbReference>
<dbReference type="PROSITE" id="PS51755">
    <property type="entry name" value="OMPR_PHOB"/>
    <property type="match status" value="1"/>
</dbReference>
<keyword evidence="5 8" id="KW-0238">DNA-binding</keyword>
<dbReference type="EMBL" id="JBBJUP010000016">
    <property type="protein sequence ID" value="MEJ8281079.1"/>
    <property type="molecule type" value="Genomic_DNA"/>
</dbReference>
<evidence type="ECO:0000256" key="6">
    <source>
        <dbReference type="ARBA" id="ARBA00023163"/>
    </source>
</evidence>
<evidence type="ECO:0000313" key="11">
    <source>
        <dbReference type="EMBL" id="MEJ8281079.1"/>
    </source>
</evidence>
<dbReference type="InterPro" id="IPR016032">
    <property type="entry name" value="Sig_transdc_resp-reg_C-effctor"/>
</dbReference>
<keyword evidence="12" id="KW-1185">Reference proteome</keyword>
<dbReference type="InterPro" id="IPR001867">
    <property type="entry name" value="OmpR/PhoB-type_DNA-bd"/>
</dbReference>
<dbReference type="SMART" id="SM00862">
    <property type="entry name" value="Trans_reg_C"/>
    <property type="match status" value="1"/>
</dbReference>
<feature type="modified residue" description="4-aspartylphosphate" evidence="7">
    <location>
        <position position="56"/>
    </location>
</feature>
<feature type="DNA-binding region" description="OmpR/PhoB-type" evidence="8">
    <location>
        <begin position="132"/>
        <end position="230"/>
    </location>
</feature>
<feature type="domain" description="Response regulatory" evidence="9">
    <location>
        <begin position="7"/>
        <end position="121"/>
    </location>
</feature>
<evidence type="ECO:0000313" key="12">
    <source>
        <dbReference type="Proteomes" id="UP001364211"/>
    </source>
</evidence>
<keyword evidence="2 7" id="KW-0597">Phosphoprotein</keyword>
<evidence type="ECO:0000256" key="3">
    <source>
        <dbReference type="ARBA" id="ARBA00023012"/>
    </source>
</evidence>
<accession>A0ABU8TAU8</accession>
<dbReference type="SUPFAM" id="SSF46894">
    <property type="entry name" value="C-terminal effector domain of the bipartite response regulators"/>
    <property type="match status" value="1"/>
</dbReference>
<proteinExistence type="predicted"/>
<keyword evidence="6" id="KW-0804">Transcription</keyword>
<dbReference type="Gene3D" id="3.40.50.2300">
    <property type="match status" value="1"/>
</dbReference>
<feature type="domain" description="OmpR/PhoB-type" evidence="10">
    <location>
        <begin position="132"/>
        <end position="230"/>
    </location>
</feature>
<keyword evidence="3" id="KW-0902">Two-component regulatory system</keyword>
<reference evidence="11 12" key="1">
    <citation type="submission" date="2024-03" db="EMBL/GenBank/DDBJ databases">
        <title>Draft genome sequence of Pseudonocardia sp. DW16-2.</title>
        <authorList>
            <person name="Duangmal K."/>
        </authorList>
    </citation>
    <scope>NUCLEOTIDE SEQUENCE [LARGE SCALE GENOMIC DNA]</scope>
    <source>
        <strain evidence="11 12">DW16-2</strain>
    </source>
</reference>
<evidence type="ECO:0000259" key="9">
    <source>
        <dbReference type="PROSITE" id="PS50110"/>
    </source>
</evidence>